<accession>A0ABP7XK09</accession>
<keyword evidence="5" id="KW-1185">Reference proteome</keyword>
<dbReference type="PANTHER" id="PTHR30244:SF9">
    <property type="entry name" value="PROTEIN RV3402C"/>
    <property type="match status" value="1"/>
</dbReference>
<keyword evidence="4" id="KW-0032">Aminotransferase</keyword>
<comment type="similarity">
    <text evidence="2 3">Belongs to the DegT/DnrJ/EryC1 family.</text>
</comment>
<dbReference type="PANTHER" id="PTHR30244">
    <property type="entry name" value="TRANSAMINASE"/>
    <property type="match status" value="1"/>
</dbReference>
<dbReference type="PIRSF" id="PIRSF000390">
    <property type="entry name" value="PLP_StrS"/>
    <property type="match status" value="1"/>
</dbReference>
<organism evidence="4 5">
    <name type="scientific">Flavobacterium chungbukense</name>
    <dbReference type="NCBI Taxonomy" id="877464"/>
    <lineage>
        <taxon>Bacteria</taxon>
        <taxon>Pseudomonadati</taxon>
        <taxon>Bacteroidota</taxon>
        <taxon>Flavobacteriia</taxon>
        <taxon>Flavobacteriales</taxon>
        <taxon>Flavobacteriaceae</taxon>
        <taxon>Flavobacterium</taxon>
    </lineage>
</organism>
<dbReference type="InterPro" id="IPR015424">
    <property type="entry name" value="PyrdxlP-dep_Trfase"/>
</dbReference>
<dbReference type="InterPro" id="IPR000653">
    <property type="entry name" value="DegT/StrS_aminotransferase"/>
</dbReference>
<dbReference type="SUPFAM" id="SSF53383">
    <property type="entry name" value="PLP-dependent transferases"/>
    <property type="match status" value="1"/>
</dbReference>
<sequence>MNSQKDKIINVTKTFLPSLSEYQSTIKTAWNNEWLTNRGELVLELEEKLKSYLDISNIIITNNGTIPLQIALKLFGGNGEIITTPFSYVASSATIVWENCTPIFVDIDPQYLTIDESKIEKAITSKTTAILATHVFGNPCNIVAIEAIAKKHSLKVIYDAAHCFGVKFNNKSIFEYGDVSTCSFHATKIFHTAEGGAMFTNDLEIQHKLFYSHNFGHNGPLEFHGLGINGKISELQAAMGLTILPHMDKIITERKKVVEFYNNKLDFSKVKDLKIRENTLWNFSYYPLIFDSEKQLLQVQKELNDHNIFPRRYFYPSLNTIEYMKGSKMPISESVASRIMCLPLYVGLKLEELEKIVLLINSNL</sequence>
<dbReference type="EMBL" id="BAABAO010000001">
    <property type="protein sequence ID" value="GAA4120631.1"/>
    <property type="molecule type" value="Genomic_DNA"/>
</dbReference>
<gene>
    <name evidence="4" type="ORF">GCM10022250_01420</name>
</gene>
<dbReference type="Pfam" id="PF01041">
    <property type="entry name" value="DegT_DnrJ_EryC1"/>
    <property type="match status" value="1"/>
</dbReference>
<dbReference type="Proteomes" id="UP001501333">
    <property type="component" value="Unassembled WGS sequence"/>
</dbReference>
<protein>
    <submittedName>
        <fullName evidence="4">DegT/DnrJ/EryC1/StrS family aminotransferase</fullName>
    </submittedName>
</protein>
<keyword evidence="4" id="KW-0808">Transferase</keyword>
<dbReference type="CDD" id="cd00616">
    <property type="entry name" value="AHBA_syn"/>
    <property type="match status" value="1"/>
</dbReference>
<evidence type="ECO:0000256" key="3">
    <source>
        <dbReference type="RuleBase" id="RU004508"/>
    </source>
</evidence>
<keyword evidence="1 3" id="KW-0663">Pyridoxal phosphate</keyword>
<dbReference type="Gene3D" id="3.40.640.10">
    <property type="entry name" value="Type I PLP-dependent aspartate aminotransferase-like (Major domain)"/>
    <property type="match status" value="1"/>
</dbReference>
<dbReference type="InterPro" id="IPR015421">
    <property type="entry name" value="PyrdxlP-dep_Trfase_major"/>
</dbReference>
<reference evidence="5" key="1">
    <citation type="journal article" date="2019" name="Int. J. Syst. Evol. Microbiol.">
        <title>The Global Catalogue of Microorganisms (GCM) 10K type strain sequencing project: providing services to taxonomists for standard genome sequencing and annotation.</title>
        <authorList>
            <consortium name="The Broad Institute Genomics Platform"/>
            <consortium name="The Broad Institute Genome Sequencing Center for Infectious Disease"/>
            <person name="Wu L."/>
            <person name="Ma J."/>
        </authorList>
    </citation>
    <scope>NUCLEOTIDE SEQUENCE [LARGE SCALE GENOMIC DNA]</scope>
    <source>
        <strain evidence="5">JCM 17386</strain>
    </source>
</reference>
<name>A0ABP7XK09_9FLAO</name>
<dbReference type="GO" id="GO:0008483">
    <property type="term" value="F:transaminase activity"/>
    <property type="evidence" value="ECO:0007669"/>
    <property type="project" value="UniProtKB-KW"/>
</dbReference>
<evidence type="ECO:0000313" key="5">
    <source>
        <dbReference type="Proteomes" id="UP001501333"/>
    </source>
</evidence>
<evidence type="ECO:0000313" key="4">
    <source>
        <dbReference type="EMBL" id="GAA4120631.1"/>
    </source>
</evidence>
<proteinExistence type="inferred from homology"/>
<evidence type="ECO:0000256" key="2">
    <source>
        <dbReference type="ARBA" id="ARBA00037999"/>
    </source>
</evidence>
<evidence type="ECO:0000256" key="1">
    <source>
        <dbReference type="ARBA" id="ARBA00022898"/>
    </source>
</evidence>
<comment type="caution">
    <text evidence="4">The sequence shown here is derived from an EMBL/GenBank/DDBJ whole genome shotgun (WGS) entry which is preliminary data.</text>
</comment>